<dbReference type="RefSeq" id="XP_040951352.1">
    <property type="nucleotide sequence ID" value="XM_041095418.1"/>
</dbReference>
<evidence type="ECO:0000256" key="1">
    <source>
        <dbReference type="SAM" id="MobiDB-lite"/>
    </source>
</evidence>
<protein>
    <submittedName>
        <fullName evidence="3">Uncharacterized protein</fullName>
    </submittedName>
</protein>
<dbReference type="GeneID" id="121218327"/>
<sequence length="482" mass="54291">MGIVKFDDTSSVENPLPNHGDKGINAVTESSGKEIKTNVVEVNTPMKEVWKKMVERGLIAQNSKKCSEFRALLQGLMDNKELEFFKYVGSPEEADVCASEERSMKDVYKVNHPVVIISRPRMNEAGAQVAPMLVIQKPVTFPYKDSKRVPWNYSCNVTIPGEEIPINASKEGQDEGFYTRSGRRYTPNTKVKQVKGKSLAIEQKKEKSVGPEPAVNESLHKQPARISVLALLLSSETHRDALIKVLNETYVANDISVNKLDRLVNNISADNFIFFNDNEVPPGGRGSTKALHITTRLRAFDGTERKVMGRIEVPLLIRPSTYEVDFLVMDIKPSYNYLLGRPWIHSAGAVPSSLHQKLKLVTEGRLVTINADAPYLEANDEAIECSFRSLEFVNATFITEGNKIPMPRLSETTRMGLRLTIGKGALPGRRHGRYLQGRINVPMIKDKQNRFGLGFKLEMKQRKKELEKKQERRARLSRGEIK</sequence>
<organism evidence="2 3">
    <name type="scientific">Gossypium hirsutum</name>
    <name type="common">Upland cotton</name>
    <name type="synonym">Gossypium mexicanum</name>
    <dbReference type="NCBI Taxonomy" id="3635"/>
    <lineage>
        <taxon>Eukaryota</taxon>
        <taxon>Viridiplantae</taxon>
        <taxon>Streptophyta</taxon>
        <taxon>Embryophyta</taxon>
        <taxon>Tracheophyta</taxon>
        <taxon>Spermatophyta</taxon>
        <taxon>Magnoliopsida</taxon>
        <taxon>eudicotyledons</taxon>
        <taxon>Gunneridae</taxon>
        <taxon>Pentapetalae</taxon>
        <taxon>rosids</taxon>
        <taxon>malvids</taxon>
        <taxon>Malvales</taxon>
        <taxon>Malvaceae</taxon>
        <taxon>Malvoideae</taxon>
        <taxon>Gossypium</taxon>
    </lineage>
</organism>
<dbReference type="PANTHER" id="PTHR32108">
    <property type="entry name" value="DNA-DIRECTED RNA POLYMERASE SUBUNIT ALPHA"/>
    <property type="match status" value="1"/>
</dbReference>
<keyword evidence="2" id="KW-1185">Reference proteome</keyword>
<feature type="region of interest" description="Disordered" evidence="1">
    <location>
        <begin position="1"/>
        <end position="26"/>
    </location>
</feature>
<evidence type="ECO:0000313" key="3">
    <source>
        <dbReference type="RefSeq" id="XP_040951352.1"/>
    </source>
</evidence>
<dbReference type="PANTHER" id="PTHR32108:SF5">
    <property type="entry name" value="DYNACTIN SUBUNIT 1-LIKE"/>
    <property type="match status" value="1"/>
</dbReference>
<proteinExistence type="predicted"/>
<evidence type="ECO:0000313" key="2">
    <source>
        <dbReference type="Proteomes" id="UP000818029"/>
    </source>
</evidence>
<name>A0ABM3A935_GOSHI</name>
<dbReference type="Proteomes" id="UP000818029">
    <property type="component" value="Chromosome A03"/>
</dbReference>
<reference evidence="3" key="2">
    <citation type="submission" date="2025-08" db="UniProtKB">
        <authorList>
            <consortium name="RefSeq"/>
        </authorList>
    </citation>
    <scope>IDENTIFICATION</scope>
</reference>
<gene>
    <name evidence="3" type="primary">LOC121218327</name>
</gene>
<accession>A0ABM3A935</accession>
<reference evidence="2" key="1">
    <citation type="journal article" date="2020" name="Nat. Genet.">
        <title>Genomic diversifications of five Gossypium allopolyploid species and their impact on cotton improvement.</title>
        <authorList>
            <person name="Chen Z.J."/>
            <person name="Sreedasyam A."/>
            <person name="Ando A."/>
            <person name="Song Q."/>
            <person name="De Santiago L.M."/>
            <person name="Hulse-Kemp A.M."/>
            <person name="Ding M."/>
            <person name="Ye W."/>
            <person name="Kirkbride R.C."/>
            <person name="Jenkins J."/>
            <person name="Plott C."/>
            <person name="Lovell J."/>
            <person name="Lin Y.M."/>
            <person name="Vaughn R."/>
            <person name="Liu B."/>
            <person name="Simpson S."/>
            <person name="Scheffler B.E."/>
            <person name="Wen L."/>
            <person name="Saski C.A."/>
            <person name="Grover C.E."/>
            <person name="Hu G."/>
            <person name="Conover J.L."/>
            <person name="Carlson J.W."/>
            <person name="Shu S."/>
            <person name="Boston L.B."/>
            <person name="Williams M."/>
            <person name="Peterson D.G."/>
            <person name="McGee K."/>
            <person name="Jones D.C."/>
            <person name="Wendel J.F."/>
            <person name="Stelly D.M."/>
            <person name="Grimwood J."/>
            <person name="Schmutz J."/>
        </authorList>
    </citation>
    <scope>NUCLEOTIDE SEQUENCE [LARGE SCALE GENOMIC DNA]</scope>
    <source>
        <strain evidence="2">cv. TM-1</strain>
    </source>
</reference>